<organism evidence="3 4">
    <name type="scientific">Amylolactobacillus amylotrophicus DSM 20534</name>
    <dbReference type="NCBI Taxonomy" id="1423722"/>
    <lineage>
        <taxon>Bacteria</taxon>
        <taxon>Bacillati</taxon>
        <taxon>Bacillota</taxon>
        <taxon>Bacilli</taxon>
        <taxon>Lactobacillales</taxon>
        <taxon>Lactobacillaceae</taxon>
        <taxon>Amylolactobacillus</taxon>
    </lineage>
</organism>
<accession>A0A0R1GTN2</accession>
<evidence type="ECO:0000259" key="2">
    <source>
        <dbReference type="Pfam" id="PF00149"/>
    </source>
</evidence>
<comment type="caution">
    <text evidence="3">The sequence shown here is derived from an EMBL/GenBank/DDBJ whole genome shotgun (WGS) entry which is preliminary data.</text>
</comment>
<evidence type="ECO:0000313" key="4">
    <source>
        <dbReference type="Proteomes" id="UP000050909"/>
    </source>
</evidence>
<dbReference type="InterPro" id="IPR014576">
    <property type="entry name" value="Pesterase_YhaO"/>
</dbReference>
<gene>
    <name evidence="3" type="ORF">FC62_GL001409</name>
</gene>
<protein>
    <submittedName>
        <fullName evidence="3">Phosphoesterase</fullName>
    </submittedName>
</protein>
<dbReference type="InterPro" id="IPR050535">
    <property type="entry name" value="DNA_Repair-Maintenance_Comp"/>
</dbReference>
<dbReference type="Pfam" id="PF00149">
    <property type="entry name" value="Metallophos"/>
    <property type="match status" value="1"/>
</dbReference>
<dbReference type="Gene3D" id="3.60.21.10">
    <property type="match status" value="1"/>
</dbReference>
<dbReference type="PANTHER" id="PTHR30337">
    <property type="entry name" value="COMPONENT OF ATP-DEPENDENT DSDNA EXONUCLEASE"/>
    <property type="match status" value="1"/>
</dbReference>
<sequence>MKFLHVADAHLDSPFGGLSFLPQAAHQEIQESTKAAFTKMVDVAITRDVDFVLLVGDTFDSNNPVPATQLFLMREIERLTKARIHTFISFGNHDYMTPENLLVQSGQFVHIFDENVATSTITAKDGTVVDVIGFSYVRNHITEDVVQYFPAKVPGHYTIGMLHGSAAGDQSGVDNYAPFSLTELNNKNYDYFALGHIHLRQVLSSNPLIIYPGNLQGRHVNEPGTKGFYELTVDENGHTTSKFVATSIFIWQTITLDLPNNLTKELLFATIIAQVDDVLKDEPTRSLITLTIRNSEVLEKELHDLLLDPAILNYLSQKISSASYLVRVHFAVKRHLQLNNLDQQYLEEARQRTFTPEEVQELAKPLMKHGFIADFLADPTTIKRLVEQAELLLQQEMGETRDAD</sequence>
<reference evidence="3 4" key="1">
    <citation type="journal article" date="2015" name="Genome Announc.">
        <title>Expanding the biotechnology potential of lactobacilli through comparative genomics of 213 strains and associated genera.</title>
        <authorList>
            <person name="Sun Z."/>
            <person name="Harris H.M."/>
            <person name="McCann A."/>
            <person name="Guo C."/>
            <person name="Argimon S."/>
            <person name="Zhang W."/>
            <person name="Yang X."/>
            <person name="Jeffery I.B."/>
            <person name="Cooney J.C."/>
            <person name="Kagawa T.F."/>
            <person name="Liu W."/>
            <person name="Song Y."/>
            <person name="Salvetti E."/>
            <person name="Wrobel A."/>
            <person name="Rasinkangas P."/>
            <person name="Parkhill J."/>
            <person name="Rea M.C."/>
            <person name="O'Sullivan O."/>
            <person name="Ritari J."/>
            <person name="Douillard F.P."/>
            <person name="Paul Ross R."/>
            <person name="Yang R."/>
            <person name="Briner A.E."/>
            <person name="Felis G.E."/>
            <person name="de Vos W.M."/>
            <person name="Barrangou R."/>
            <person name="Klaenhammer T.R."/>
            <person name="Caufield P.W."/>
            <person name="Cui Y."/>
            <person name="Zhang H."/>
            <person name="O'Toole P.W."/>
        </authorList>
    </citation>
    <scope>NUCLEOTIDE SEQUENCE [LARGE SCALE GENOMIC DNA]</scope>
    <source>
        <strain evidence="3 4">DSM 20534</strain>
    </source>
</reference>
<evidence type="ECO:0000313" key="3">
    <source>
        <dbReference type="EMBL" id="KRK37294.1"/>
    </source>
</evidence>
<dbReference type="CDD" id="cd00840">
    <property type="entry name" value="MPP_Mre11_N"/>
    <property type="match status" value="1"/>
</dbReference>
<dbReference type="InterPro" id="IPR041796">
    <property type="entry name" value="Mre11_N"/>
</dbReference>
<dbReference type="InterPro" id="IPR029052">
    <property type="entry name" value="Metallo-depent_PP-like"/>
</dbReference>
<dbReference type="GO" id="GO:0016787">
    <property type="term" value="F:hydrolase activity"/>
    <property type="evidence" value="ECO:0007669"/>
    <property type="project" value="UniProtKB-KW"/>
</dbReference>
<keyword evidence="4" id="KW-1185">Reference proteome</keyword>
<evidence type="ECO:0000256" key="1">
    <source>
        <dbReference type="ARBA" id="ARBA00022801"/>
    </source>
</evidence>
<feature type="domain" description="Calcineurin-like phosphoesterase" evidence="2">
    <location>
        <begin position="1"/>
        <end position="198"/>
    </location>
</feature>
<dbReference type="PIRSF" id="PIRSF033091">
    <property type="entry name" value="Pesterase_YhaO"/>
    <property type="match status" value="1"/>
</dbReference>
<dbReference type="InterPro" id="IPR004843">
    <property type="entry name" value="Calcineurin-like_PHP"/>
</dbReference>
<dbReference type="PATRIC" id="fig|1423722.3.peg.1435"/>
<name>A0A0R1GTN2_9LACO</name>
<dbReference type="EMBL" id="AZCV01000006">
    <property type="protein sequence ID" value="KRK37294.1"/>
    <property type="molecule type" value="Genomic_DNA"/>
</dbReference>
<dbReference type="SUPFAM" id="SSF56300">
    <property type="entry name" value="Metallo-dependent phosphatases"/>
    <property type="match status" value="1"/>
</dbReference>
<dbReference type="AlphaFoldDB" id="A0A0R1GTN2"/>
<keyword evidence="1" id="KW-0378">Hydrolase</keyword>
<dbReference type="RefSeq" id="WP_056947029.1">
    <property type="nucleotide sequence ID" value="NZ_AZCV01000006.1"/>
</dbReference>
<dbReference type="PANTHER" id="PTHR30337:SF7">
    <property type="entry name" value="PHOSPHOESTERASE"/>
    <property type="match status" value="1"/>
</dbReference>
<proteinExistence type="predicted"/>
<dbReference type="Proteomes" id="UP000050909">
    <property type="component" value="Unassembled WGS sequence"/>
</dbReference>